<evidence type="ECO:0000313" key="3">
    <source>
        <dbReference type="Proteomes" id="UP001596135"/>
    </source>
</evidence>
<sequence length="141" mass="14662">MGSERCAVGTLPLTVFASCESEDSDSGKPSNDAGPVITAAGDWESTPAADMRGRLVLKDGCLQIGDDAIFWLHGTRWDQDAQGVVLTDGSKAIAGRQFHGGGGVYDTGTDFADLLDSNDAANKLTECVDRTGGTGVRLLTP</sequence>
<comment type="caution">
    <text evidence="2">The sequence shown here is derived from an EMBL/GenBank/DDBJ whole genome shotgun (WGS) entry which is preliminary data.</text>
</comment>
<evidence type="ECO:0000256" key="1">
    <source>
        <dbReference type="SAM" id="MobiDB-lite"/>
    </source>
</evidence>
<name>A0ABW1LHM2_9ACTN</name>
<dbReference type="PROSITE" id="PS51257">
    <property type="entry name" value="PROKAR_LIPOPROTEIN"/>
    <property type="match status" value="1"/>
</dbReference>
<protein>
    <submittedName>
        <fullName evidence="2">Uncharacterized protein</fullName>
    </submittedName>
</protein>
<organism evidence="2 3">
    <name type="scientific">Nocardioides hankookensis</name>
    <dbReference type="NCBI Taxonomy" id="443157"/>
    <lineage>
        <taxon>Bacteria</taxon>
        <taxon>Bacillati</taxon>
        <taxon>Actinomycetota</taxon>
        <taxon>Actinomycetes</taxon>
        <taxon>Propionibacteriales</taxon>
        <taxon>Nocardioidaceae</taxon>
        <taxon>Nocardioides</taxon>
    </lineage>
</organism>
<gene>
    <name evidence="2" type="ORF">ACFPYL_06470</name>
</gene>
<reference evidence="3" key="1">
    <citation type="journal article" date="2019" name="Int. J. Syst. Evol. Microbiol.">
        <title>The Global Catalogue of Microorganisms (GCM) 10K type strain sequencing project: providing services to taxonomists for standard genome sequencing and annotation.</title>
        <authorList>
            <consortium name="The Broad Institute Genomics Platform"/>
            <consortium name="The Broad Institute Genome Sequencing Center for Infectious Disease"/>
            <person name="Wu L."/>
            <person name="Ma J."/>
        </authorList>
    </citation>
    <scope>NUCLEOTIDE SEQUENCE [LARGE SCALE GENOMIC DNA]</scope>
    <source>
        <strain evidence="3">CCUG 54522</strain>
    </source>
</reference>
<proteinExistence type="predicted"/>
<evidence type="ECO:0000313" key="2">
    <source>
        <dbReference type="EMBL" id="MFC6042707.1"/>
    </source>
</evidence>
<keyword evidence="3" id="KW-1185">Reference proteome</keyword>
<dbReference type="EMBL" id="JBHSRJ010000004">
    <property type="protein sequence ID" value="MFC6042707.1"/>
    <property type="molecule type" value="Genomic_DNA"/>
</dbReference>
<dbReference type="Proteomes" id="UP001596135">
    <property type="component" value="Unassembled WGS sequence"/>
</dbReference>
<feature type="region of interest" description="Disordered" evidence="1">
    <location>
        <begin position="20"/>
        <end position="44"/>
    </location>
</feature>
<dbReference type="RefSeq" id="WP_379151918.1">
    <property type="nucleotide sequence ID" value="NZ_JBHSRJ010000004.1"/>
</dbReference>
<accession>A0ABW1LHM2</accession>